<reference evidence="3" key="1">
    <citation type="submission" date="2019-05" db="EMBL/GenBank/DDBJ databases">
        <title>Methanoculleus sp. FWC-SCC1, a methanogenic archaeon isolated from deep marine cold seep.</title>
        <authorList>
            <person name="Chen Y.-W."/>
            <person name="Chen S.-C."/>
            <person name="Teng N.-H."/>
            <person name="Lai M.-C."/>
        </authorList>
    </citation>
    <scope>NUCLEOTIDE SEQUENCE</scope>
    <source>
        <strain evidence="3">FWC-SCC1</strain>
    </source>
</reference>
<evidence type="ECO:0000313" key="3">
    <source>
        <dbReference type="EMBL" id="MDN7025475.1"/>
    </source>
</evidence>
<feature type="domain" description="Pyrroline-5-carboxylate reductase catalytic N-terminal" evidence="2">
    <location>
        <begin position="9"/>
        <end position="107"/>
    </location>
</feature>
<dbReference type="Pfam" id="PF03807">
    <property type="entry name" value="F420_oxidored"/>
    <property type="match status" value="1"/>
</dbReference>
<name>A0ABT8MC78_9EURY</name>
<dbReference type="Proteomes" id="UP001168338">
    <property type="component" value="Unassembled WGS sequence"/>
</dbReference>
<sequence>MTIEGISRFAVIGAGNVGKAMAAHLSILGYEVNLFNRTEENILPLKKDNEISVSGVIEGRAKIGLITSDIRKAIENVDIIMVTTPASGHKEIADLLGPNLRKDQIVVLNPGRTLGALKFSHILHKYKKENVVSETQTILYTTRFCDMKSEIFAIKRRVPLAAFPACRTEEILDLFKDIYPEFTGAKDSLETGLANVGAILHPTPTLLNIGWIENSKTPFKYYYEGITPSIAGYLESIDRERVTVAHALGYNIPSVTEWLHEAYGIIGRDLYETLQNNEAYQKIDAPQKIRHRYIYEDIPTGLVPISSIGNRMRIPTPHINAVIELASNITNTNFWQCGRTLDNCGFSDMTMEDLIDYIYYGKG</sequence>
<accession>A0ABT8MC78</accession>
<gene>
    <name evidence="3" type="ORF">FGU65_11330</name>
</gene>
<dbReference type="EMBL" id="VCYH01000007">
    <property type="protein sequence ID" value="MDN7025475.1"/>
    <property type="molecule type" value="Genomic_DNA"/>
</dbReference>
<evidence type="ECO:0000259" key="1">
    <source>
        <dbReference type="Pfam" id="PF02317"/>
    </source>
</evidence>
<dbReference type="SUPFAM" id="SSF48179">
    <property type="entry name" value="6-phosphogluconate dehydrogenase C-terminal domain-like"/>
    <property type="match status" value="1"/>
</dbReference>
<dbReference type="RefSeq" id="WP_301664634.1">
    <property type="nucleotide sequence ID" value="NZ_VCYH01000007.1"/>
</dbReference>
<dbReference type="InterPro" id="IPR013328">
    <property type="entry name" value="6PGD_dom2"/>
</dbReference>
<dbReference type="Pfam" id="PF02317">
    <property type="entry name" value="Octopine_DH"/>
    <property type="match status" value="1"/>
</dbReference>
<dbReference type="InterPro" id="IPR051729">
    <property type="entry name" value="Opine/Lysopine_DH"/>
</dbReference>
<comment type="caution">
    <text evidence="3">The sequence shown here is derived from an EMBL/GenBank/DDBJ whole genome shotgun (WGS) entry which is preliminary data.</text>
</comment>
<keyword evidence="4" id="KW-1185">Reference proteome</keyword>
<dbReference type="PANTHER" id="PTHR38015">
    <property type="entry name" value="BLR6086 PROTEIN"/>
    <property type="match status" value="1"/>
</dbReference>
<dbReference type="InterPro" id="IPR003421">
    <property type="entry name" value="Opine_DH"/>
</dbReference>
<dbReference type="Gene3D" id="3.40.50.720">
    <property type="entry name" value="NAD(P)-binding Rossmann-like Domain"/>
    <property type="match status" value="1"/>
</dbReference>
<dbReference type="InterPro" id="IPR008927">
    <property type="entry name" value="6-PGluconate_DH-like_C_sf"/>
</dbReference>
<dbReference type="Gene3D" id="1.10.1040.10">
    <property type="entry name" value="N-(1-d-carboxylethyl)-l-norvaline Dehydrogenase, domain 2"/>
    <property type="match status" value="1"/>
</dbReference>
<evidence type="ECO:0000259" key="2">
    <source>
        <dbReference type="Pfam" id="PF03807"/>
    </source>
</evidence>
<protein>
    <submittedName>
        <fullName evidence="3">NADP transhydrogenase subunit alpha</fullName>
    </submittedName>
</protein>
<feature type="domain" description="Opine dehydrogenase" evidence="1">
    <location>
        <begin position="186"/>
        <end position="329"/>
    </location>
</feature>
<dbReference type="InterPro" id="IPR036291">
    <property type="entry name" value="NAD(P)-bd_dom_sf"/>
</dbReference>
<proteinExistence type="predicted"/>
<dbReference type="PANTHER" id="PTHR38015:SF1">
    <property type="entry name" value="OPINE DEHYDROGENASE DOMAIN-CONTAINING PROTEIN"/>
    <property type="match status" value="1"/>
</dbReference>
<dbReference type="InterPro" id="IPR028939">
    <property type="entry name" value="P5C_Rdtase_cat_N"/>
</dbReference>
<dbReference type="SUPFAM" id="SSF51735">
    <property type="entry name" value="NAD(P)-binding Rossmann-fold domains"/>
    <property type="match status" value="1"/>
</dbReference>
<organism evidence="3 4">
    <name type="scientific">Methanoculleus frigidifontis</name>
    <dbReference type="NCBI Taxonomy" id="2584085"/>
    <lineage>
        <taxon>Archaea</taxon>
        <taxon>Methanobacteriati</taxon>
        <taxon>Methanobacteriota</taxon>
        <taxon>Stenosarchaea group</taxon>
        <taxon>Methanomicrobia</taxon>
        <taxon>Methanomicrobiales</taxon>
        <taxon>Methanomicrobiaceae</taxon>
        <taxon>Methanoculleus</taxon>
    </lineage>
</organism>
<evidence type="ECO:0000313" key="4">
    <source>
        <dbReference type="Proteomes" id="UP001168338"/>
    </source>
</evidence>